<evidence type="ECO:0000256" key="1">
    <source>
        <dbReference type="ARBA" id="ARBA00001917"/>
    </source>
</evidence>
<evidence type="ECO:0000313" key="11">
    <source>
        <dbReference type="EMBL" id="KAK9918806.1"/>
    </source>
</evidence>
<keyword evidence="4" id="KW-0288">FMN</keyword>
<proteinExistence type="predicted"/>
<dbReference type="PROSITE" id="PS01136">
    <property type="entry name" value="UPF0034"/>
    <property type="match status" value="1"/>
</dbReference>
<evidence type="ECO:0000256" key="3">
    <source>
        <dbReference type="ARBA" id="ARBA00022630"/>
    </source>
</evidence>
<keyword evidence="5" id="KW-0819">tRNA processing</keyword>
<feature type="compositionally biased region" description="Polar residues" evidence="9">
    <location>
        <begin position="374"/>
        <end position="384"/>
    </location>
</feature>
<feature type="domain" description="DUS-like FMN-binding" evidence="10">
    <location>
        <begin position="15"/>
        <end position="334"/>
    </location>
</feature>
<keyword evidence="3" id="KW-0285">Flavoprotein</keyword>
<reference evidence="11 12" key="1">
    <citation type="journal article" date="2024" name="Nat. Commun.">
        <title>Phylogenomics reveals the evolutionary origins of lichenization in chlorophyte algae.</title>
        <authorList>
            <person name="Puginier C."/>
            <person name="Libourel C."/>
            <person name="Otte J."/>
            <person name="Skaloud P."/>
            <person name="Haon M."/>
            <person name="Grisel S."/>
            <person name="Petersen M."/>
            <person name="Berrin J.G."/>
            <person name="Delaux P.M."/>
            <person name="Dal Grande F."/>
            <person name="Keller J."/>
        </authorList>
    </citation>
    <scope>NUCLEOTIDE SEQUENCE [LARGE SCALE GENOMIC DNA]</scope>
    <source>
        <strain evidence="11 12">SAG 216-7</strain>
    </source>
</reference>
<comment type="caution">
    <text evidence="11">The sequence shown here is derived from an EMBL/GenBank/DDBJ whole genome shotgun (WGS) entry which is preliminary data.</text>
</comment>
<gene>
    <name evidence="11" type="ORF">WJX75_007074</name>
</gene>
<dbReference type="InterPro" id="IPR018517">
    <property type="entry name" value="tRNA_hU_synthase_CS"/>
</dbReference>
<dbReference type="SUPFAM" id="SSF51395">
    <property type="entry name" value="FMN-linked oxidoreductases"/>
    <property type="match status" value="1"/>
</dbReference>
<name>A0ABR2Z4C5_9CHLO</name>
<feature type="compositionally biased region" description="Basic and acidic residues" evidence="9">
    <location>
        <begin position="431"/>
        <end position="445"/>
    </location>
</feature>
<dbReference type="InterPro" id="IPR004653">
    <property type="entry name" value="DusA"/>
</dbReference>
<dbReference type="EMBL" id="JALJOT010000001">
    <property type="protein sequence ID" value="KAK9918806.1"/>
    <property type="molecule type" value="Genomic_DNA"/>
</dbReference>
<evidence type="ECO:0000256" key="7">
    <source>
        <dbReference type="ARBA" id="ARBA00022884"/>
    </source>
</evidence>
<dbReference type="Proteomes" id="UP001491310">
    <property type="component" value="Unassembled WGS sequence"/>
</dbReference>
<comment type="cofactor">
    <cofactor evidence="1">
        <name>FMN</name>
        <dbReference type="ChEBI" id="CHEBI:58210"/>
    </cofactor>
</comment>
<dbReference type="CDD" id="cd02801">
    <property type="entry name" value="DUS_like_FMN"/>
    <property type="match status" value="1"/>
</dbReference>
<evidence type="ECO:0000313" key="12">
    <source>
        <dbReference type="Proteomes" id="UP001491310"/>
    </source>
</evidence>
<dbReference type="PANTHER" id="PTHR42907:SF1">
    <property type="entry name" value="FMN-LINKED OXIDOREDUCTASES SUPERFAMILY PROTEIN"/>
    <property type="match status" value="1"/>
</dbReference>
<evidence type="ECO:0000256" key="9">
    <source>
        <dbReference type="SAM" id="MobiDB-lite"/>
    </source>
</evidence>
<protein>
    <recommendedName>
        <fullName evidence="10">DUS-like FMN-binding domain-containing protein</fullName>
    </recommendedName>
</protein>
<evidence type="ECO:0000256" key="4">
    <source>
        <dbReference type="ARBA" id="ARBA00022643"/>
    </source>
</evidence>
<feature type="region of interest" description="Disordered" evidence="9">
    <location>
        <begin position="610"/>
        <end position="644"/>
    </location>
</feature>
<feature type="region of interest" description="Disordered" evidence="9">
    <location>
        <begin position="483"/>
        <end position="546"/>
    </location>
</feature>
<dbReference type="Pfam" id="PF01207">
    <property type="entry name" value="Dus"/>
    <property type="match status" value="1"/>
</dbReference>
<feature type="region of interest" description="Disordered" evidence="9">
    <location>
        <begin position="415"/>
        <end position="462"/>
    </location>
</feature>
<dbReference type="InterPro" id="IPR035587">
    <property type="entry name" value="DUS-like_FMN-bd"/>
</dbReference>
<dbReference type="NCBIfam" id="NF008774">
    <property type="entry name" value="PRK11815.1"/>
    <property type="match status" value="1"/>
</dbReference>
<keyword evidence="2" id="KW-0820">tRNA-binding</keyword>
<keyword evidence="8" id="KW-0560">Oxidoreductase</keyword>
<evidence type="ECO:0000256" key="5">
    <source>
        <dbReference type="ARBA" id="ARBA00022694"/>
    </source>
</evidence>
<evidence type="ECO:0000256" key="2">
    <source>
        <dbReference type="ARBA" id="ARBA00022555"/>
    </source>
</evidence>
<accession>A0ABR2Z4C5</accession>
<keyword evidence="6" id="KW-0521">NADP</keyword>
<dbReference type="Gene3D" id="3.20.20.70">
    <property type="entry name" value="Aldolase class I"/>
    <property type="match status" value="1"/>
</dbReference>
<evidence type="ECO:0000259" key="10">
    <source>
        <dbReference type="Pfam" id="PF01207"/>
    </source>
</evidence>
<organism evidence="11 12">
    <name type="scientific">Coccomyxa subellipsoidea</name>
    <dbReference type="NCBI Taxonomy" id="248742"/>
    <lineage>
        <taxon>Eukaryota</taxon>
        <taxon>Viridiplantae</taxon>
        <taxon>Chlorophyta</taxon>
        <taxon>core chlorophytes</taxon>
        <taxon>Trebouxiophyceae</taxon>
        <taxon>Trebouxiophyceae incertae sedis</taxon>
        <taxon>Coccomyxaceae</taxon>
        <taxon>Coccomyxa</taxon>
    </lineage>
</organism>
<keyword evidence="12" id="KW-1185">Reference proteome</keyword>
<dbReference type="PANTHER" id="PTHR42907">
    <property type="entry name" value="FMN-LINKED OXIDOREDUCTASES SUPERFAMILY PROTEIN"/>
    <property type="match status" value="1"/>
</dbReference>
<dbReference type="Gene3D" id="1.20.120.1460">
    <property type="match status" value="1"/>
</dbReference>
<keyword evidence="7" id="KW-0694">RNA-binding</keyword>
<feature type="region of interest" description="Disordered" evidence="9">
    <location>
        <begin position="359"/>
        <end position="402"/>
    </location>
</feature>
<sequence length="644" mass="69370">MASSSAHQGQQLLSVAPMMDWTDVHYRQMARLISKHTWLYTEMVVDQTIIHTPNTDRFLWFPPEQRPIVCQLGGSDPGKLAAAARIVARYGYDEINLNCGCPSDRVAGAGCFGASLMLQPANVAACCAAMREAVESTAVTVKCRLGVDDVDSYEALCNFIRVVHEGSGVSHFIMHARKCLLKGLSPHENRTIPPLRYGWVYALKRDFPHLVFSLNGGLDSCHQAAAALQHSTDGASIHGVMIGRAAYNHPWGCLADADIAVFGAETNAATSRREVLAKYVEYADAVVGRFGVKPDGSRTPNVRTVARPLLNLFVGEPGGRKWRHLMDVALLKKPATVAEVVQEAITCLSDNVLDAPPGQQMPPAFAVGPLPAPLSTQNPASTAGHSAMDNAHRDSPHAADSSIDGRMAEGVAAPGDVRDAVADGSVNGSRRPQDTRGQPGDDQRHSPVTVLQSGDTEPEEKPVLCNACGARYLVKRSLEGYFPHSRPVTKKDGPGHKAVKGGRKELSVLFTGRPSSGHLKRTSTDSKRGRKPTKSLIRPTSLSRNGRTVVDRGTQTMVHPQLFLPSGLTLHDGTTRISGPPSLFTLSPTKVINEDDFNSIAVSTLTLLRHSESNSDSAEDGTCTPTPIIRRNPRKPSATIRALF</sequence>
<evidence type="ECO:0000256" key="6">
    <source>
        <dbReference type="ARBA" id="ARBA00022857"/>
    </source>
</evidence>
<dbReference type="InterPro" id="IPR013785">
    <property type="entry name" value="Aldolase_TIM"/>
</dbReference>
<evidence type="ECO:0000256" key="8">
    <source>
        <dbReference type="ARBA" id="ARBA00023002"/>
    </source>
</evidence>